<evidence type="ECO:0000313" key="14">
    <source>
        <dbReference type="Proteomes" id="UP001501175"/>
    </source>
</evidence>
<evidence type="ECO:0000259" key="12">
    <source>
        <dbReference type="Pfam" id="PF07715"/>
    </source>
</evidence>
<dbReference type="SUPFAM" id="SSF49464">
    <property type="entry name" value="Carboxypeptidase regulatory domain-like"/>
    <property type="match status" value="1"/>
</dbReference>
<evidence type="ECO:0000256" key="7">
    <source>
        <dbReference type="ARBA" id="ARBA00023237"/>
    </source>
</evidence>
<evidence type="ECO:0000259" key="11">
    <source>
        <dbReference type="Pfam" id="PF00593"/>
    </source>
</evidence>
<dbReference type="InterPro" id="IPR023997">
    <property type="entry name" value="TonB-dep_OMP_SusC/RagA_CS"/>
</dbReference>
<accession>A0ABP8NAX8</accession>
<comment type="similarity">
    <text evidence="8 9">Belongs to the TonB-dependent receptor family.</text>
</comment>
<evidence type="ECO:0000256" key="5">
    <source>
        <dbReference type="ARBA" id="ARBA00023077"/>
    </source>
</evidence>
<keyword evidence="6 8" id="KW-0472">Membrane</keyword>
<evidence type="ECO:0000256" key="10">
    <source>
        <dbReference type="SAM" id="MobiDB-lite"/>
    </source>
</evidence>
<keyword evidence="13" id="KW-0675">Receptor</keyword>
<feature type="region of interest" description="Disordered" evidence="10">
    <location>
        <begin position="123"/>
        <end position="143"/>
    </location>
</feature>
<feature type="region of interest" description="Disordered" evidence="10">
    <location>
        <begin position="341"/>
        <end position="361"/>
    </location>
</feature>
<evidence type="ECO:0000256" key="2">
    <source>
        <dbReference type="ARBA" id="ARBA00022448"/>
    </source>
</evidence>
<reference evidence="14" key="1">
    <citation type="journal article" date="2019" name="Int. J. Syst. Evol. Microbiol.">
        <title>The Global Catalogue of Microorganisms (GCM) 10K type strain sequencing project: providing services to taxonomists for standard genome sequencing and annotation.</title>
        <authorList>
            <consortium name="The Broad Institute Genomics Platform"/>
            <consortium name="The Broad Institute Genome Sequencing Center for Infectious Disease"/>
            <person name="Wu L."/>
            <person name="Ma J."/>
        </authorList>
    </citation>
    <scope>NUCLEOTIDE SEQUENCE [LARGE SCALE GENOMIC DNA]</scope>
    <source>
        <strain evidence="14">JCM 17927</strain>
    </source>
</reference>
<evidence type="ECO:0000256" key="9">
    <source>
        <dbReference type="RuleBase" id="RU003357"/>
    </source>
</evidence>
<evidence type="ECO:0000256" key="1">
    <source>
        <dbReference type="ARBA" id="ARBA00004571"/>
    </source>
</evidence>
<evidence type="ECO:0000256" key="3">
    <source>
        <dbReference type="ARBA" id="ARBA00022452"/>
    </source>
</evidence>
<keyword evidence="14" id="KW-1185">Reference proteome</keyword>
<dbReference type="Pfam" id="PF07715">
    <property type="entry name" value="Plug"/>
    <property type="match status" value="1"/>
</dbReference>
<dbReference type="PROSITE" id="PS52016">
    <property type="entry name" value="TONB_DEPENDENT_REC_3"/>
    <property type="match status" value="1"/>
</dbReference>
<feature type="domain" description="TonB-dependent receptor-like beta-barrel" evidence="11">
    <location>
        <begin position="573"/>
        <end position="952"/>
    </location>
</feature>
<dbReference type="NCBIfam" id="TIGR04056">
    <property type="entry name" value="OMP_RagA_SusC"/>
    <property type="match status" value="1"/>
</dbReference>
<proteinExistence type="inferred from homology"/>
<dbReference type="Proteomes" id="UP001501175">
    <property type="component" value="Unassembled WGS sequence"/>
</dbReference>
<gene>
    <name evidence="13" type="ORF">GCM10023189_38660</name>
</gene>
<comment type="caution">
    <text evidence="13">The sequence shown here is derived from an EMBL/GenBank/DDBJ whole genome shotgun (WGS) entry which is preliminary data.</text>
</comment>
<evidence type="ECO:0000256" key="8">
    <source>
        <dbReference type="PROSITE-ProRule" id="PRU01360"/>
    </source>
</evidence>
<evidence type="ECO:0000256" key="4">
    <source>
        <dbReference type="ARBA" id="ARBA00022692"/>
    </source>
</evidence>
<dbReference type="NCBIfam" id="TIGR04057">
    <property type="entry name" value="SusC_RagA_signa"/>
    <property type="match status" value="1"/>
</dbReference>
<dbReference type="InterPro" id="IPR000531">
    <property type="entry name" value="Beta-barrel_TonB"/>
</dbReference>
<dbReference type="Gene3D" id="2.40.170.20">
    <property type="entry name" value="TonB-dependent receptor, beta-barrel domain"/>
    <property type="match status" value="1"/>
</dbReference>
<dbReference type="SUPFAM" id="SSF56935">
    <property type="entry name" value="Porins"/>
    <property type="match status" value="1"/>
</dbReference>
<protein>
    <submittedName>
        <fullName evidence="13">TonB-dependent receptor</fullName>
    </submittedName>
</protein>
<evidence type="ECO:0000256" key="6">
    <source>
        <dbReference type="ARBA" id="ARBA00023136"/>
    </source>
</evidence>
<sequence length="1186" mass="129923">MKRQLRQLGLRTLLLGALVAGKQPVWSQTLAMARQAPKADPSAVPAVRKLKDVLNELKSRHRVDILFEDKTIEGFTVPTNILAGSNQVETSLDRLLQPFGLRYKRIKDGSYIILNKRADKKTAQTTDARFPEAARPADAPAQSAERTVIENMATLQPHEMQAPQDIAVRGRVTDAEKGEGLPGVSIAVKGLSRGTTTDANGNYQISVPNENSVLVFSFIGYERREMRVGNQTTISLSLTQSDQTLNEVVVVGYGTQKKRDITGAVASVSSQEIKAVPVMGADQALQGRVSGVQVVQTSGAPGGAVQVRIRGVNSTAGGGANQPLYVIDGIPLTWNEGANSLSVGNEGSTGGAGSNNSSPLASINPNDIESIEVLKDASATAIYGSRAANGVVLITTKAGKAGKTQINFDAYYGVQSLRKKIPVTNATERASYIFEHRRNAGTRGNEVFDIWAVNPYLLQTATDWQDAVFREAPMQNYSLSGSGGTERIQFLASADYFNQQGIVINTYSKRYSTRLNLDVKATERLKFGTRTALSYQQGNNMDNDEFFQGQLNYLTGASPLAPVYDSNGQFAGRPNSVINSNLFVDGNGNTVANLTERKRTYDRFRINSSVYGELEILKGLKFKSLFGVDYLFNDLTSFNPVWQRGIDANTNQTIFVSQPKTYNWLADQLLTYDRSFGAHTLNVVAGFSAQQFTQKFMGAAAQGSPSRALDQLSNMPTPTSVFGGETPSALVSQFVRANYSFQDKYLFTGTVRRDGSSRFGANYKYGIFPSFSVGWRISEEPFLKNSALISDLKLRASYGSTGNQNIGDFLYSAVMGGSNAVFGNTIVTGVAPSRFENPNIQWERNNQTDIGLDISLLQGRINLTMDYYDKLTSGLLGPAPLSVISGVGNAYTTNIGKIRNSGFEFAANATVINSGDFRWNLDFNIATNKNEVVSLGTLPFINGASVWRVNGYINRTEVGHPIGGFYVVKEQGQYQTWEQAAGAPVIRIGSQPYFTPGDFIPVDQNGDKVIDDNDRVWYGSPFPDFFGGISNTFSYKGLTLNLVGNYQHGNLLWNQPRLQAETFEANTWRSVYENRWKPWEPGVQTSVPIPRNNNPLIPSNRYLDDASFFRFRTITLGYELPRNLIQKVLLTRARVFVQGNNLLTFTKYPGWDPEVNSFGSNVTTNGLDVGAYPIAKSITVGINLGF</sequence>
<dbReference type="InterPro" id="IPR008969">
    <property type="entry name" value="CarboxyPept-like_regulatory"/>
</dbReference>
<dbReference type="RefSeq" id="WP_345246069.1">
    <property type="nucleotide sequence ID" value="NZ_BAABHD010000068.1"/>
</dbReference>
<dbReference type="Gene3D" id="2.170.130.10">
    <property type="entry name" value="TonB-dependent receptor, plug domain"/>
    <property type="match status" value="1"/>
</dbReference>
<dbReference type="InterPro" id="IPR012910">
    <property type="entry name" value="Plug_dom"/>
</dbReference>
<keyword evidence="3 8" id="KW-1134">Transmembrane beta strand</keyword>
<dbReference type="InterPro" id="IPR039426">
    <property type="entry name" value="TonB-dep_rcpt-like"/>
</dbReference>
<dbReference type="Gene3D" id="2.60.40.1120">
    <property type="entry name" value="Carboxypeptidase-like, regulatory domain"/>
    <property type="match status" value="1"/>
</dbReference>
<dbReference type="InterPro" id="IPR037066">
    <property type="entry name" value="Plug_dom_sf"/>
</dbReference>
<keyword evidence="4 8" id="KW-0812">Transmembrane</keyword>
<dbReference type="Gene3D" id="3.55.50.30">
    <property type="match status" value="1"/>
</dbReference>
<keyword evidence="5 9" id="KW-0798">TonB box</keyword>
<keyword evidence="7 8" id="KW-0998">Cell outer membrane</keyword>
<dbReference type="Pfam" id="PF13715">
    <property type="entry name" value="CarbopepD_reg_2"/>
    <property type="match status" value="1"/>
</dbReference>
<dbReference type="InterPro" id="IPR023996">
    <property type="entry name" value="TonB-dep_OMP_SusC/RagA"/>
</dbReference>
<feature type="domain" description="TonB-dependent receptor plug" evidence="12">
    <location>
        <begin position="257"/>
        <end position="391"/>
    </location>
</feature>
<comment type="subcellular location">
    <subcellularLocation>
        <location evidence="1 8">Cell outer membrane</location>
        <topology evidence="1 8">Multi-pass membrane protein</topology>
    </subcellularLocation>
</comment>
<keyword evidence="2 8" id="KW-0813">Transport</keyword>
<dbReference type="Pfam" id="PF00593">
    <property type="entry name" value="TonB_dep_Rec_b-barrel"/>
    <property type="match status" value="1"/>
</dbReference>
<dbReference type="EMBL" id="BAABHD010000068">
    <property type="protein sequence ID" value="GAA4462227.1"/>
    <property type="molecule type" value="Genomic_DNA"/>
</dbReference>
<dbReference type="InterPro" id="IPR036942">
    <property type="entry name" value="Beta-barrel_TonB_sf"/>
</dbReference>
<organism evidence="13 14">
    <name type="scientific">Nibrella saemangeumensis</name>
    <dbReference type="NCBI Taxonomy" id="1084526"/>
    <lineage>
        <taxon>Bacteria</taxon>
        <taxon>Pseudomonadati</taxon>
        <taxon>Bacteroidota</taxon>
        <taxon>Cytophagia</taxon>
        <taxon>Cytophagales</taxon>
        <taxon>Spirosomataceae</taxon>
        <taxon>Nibrella</taxon>
    </lineage>
</organism>
<evidence type="ECO:0000313" key="13">
    <source>
        <dbReference type="EMBL" id="GAA4462227.1"/>
    </source>
</evidence>
<feature type="compositionally biased region" description="Low complexity" evidence="10">
    <location>
        <begin position="127"/>
        <end position="143"/>
    </location>
</feature>
<name>A0ABP8NAX8_9BACT</name>